<dbReference type="PROSITE" id="PS51085">
    <property type="entry name" value="2FE2S_FER_2"/>
    <property type="match status" value="1"/>
</dbReference>
<keyword evidence="11 15" id="KW-0408">Iron</keyword>
<dbReference type="SUPFAM" id="SSF54292">
    <property type="entry name" value="2Fe-2S ferredoxin-like"/>
    <property type="match status" value="1"/>
</dbReference>
<dbReference type="OrthoDB" id="1696654at2759"/>
<keyword evidence="7 15" id="KW-0001">2Fe-2S</keyword>
<sequence length="265" mass="30199">MITLSGIRPQLRPQLPAQLRPQTWASVRRPLSFSVFRYDPKGNEGAHFDKYEIKKHECGPMVLDALIKIKNEVDPTLAFRRSCREGICGSCAMNINGKNGLACITPIDSGAEETVLRPLPHSFVQRDLVPDLTNFYQQYESVQPWLQRESVPKEGEAECTQSIEDRKKLDGQYECILCACCSTSCPSYWWNPETFLGPQALLAAHRWVTDSRDEATDDRLKQLNDTMKLYRCHNIQNCADACPKNLKPSIAIQRLKEMVEKKLPQ</sequence>
<keyword evidence="4" id="KW-0813">Transport</keyword>
<accession>A0A023BDC3</accession>
<dbReference type="RefSeq" id="XP_011128588.1">
    <property type="nucleotide sequence ID" value="XM_011130286.1"/>
</dbReference>
<comment type="cofactor">
    <cofactor evidence="15">
        <name>[3Fe-4S] cluster</name>
        <dbReference type="ChEBI" id="CHEBI:21137"/>
    </cofactor>
    <text evidence="15">Binds 1 [3Fe-4S] cluster.</text>
</comment>
<evidence type="ECO:0000256" key="15">
    <source>
        <dbReference type="RuleBase" id="RU361237"/>
    </source>
</evidence>
<dbReference type="InterPro" id="IPR017896">
    <property type="entry name" value="4Fe4S_Fe-S-bd"/>
</dbReference>
<comment type="pathway">
    <text evidence="2 15">Carbohydrate metabolism; tricarboxylic acid cycle; fumarate from succinate (eukaryal route): step 1/1.</text>
</comment>
<dbReference type="Gene3D" id="3.10.20.30">
    <property type="match status" value="1"/>
</dbReference>
<dbReference type="Gene3D" id="1.10.1060.10">
    <property type="entry name" value="Alpha-helical ferredoxin"/>
    <property type="match status" value="1"/>
</dbReference>
<keyword evidence="5 15" id="KW-0004">4Fe-4S</keyword>
<dbReference type="GO" id="GO:0008177">
    <property type="term" value="F:succinate dehydrogenase (quinone) activity"/>
    <property type="evidence" value="ECO:0007669"/>
    <property type="project" value="UniProtKB-EC"/>
</dbReference>
<dbReference type="NCBIfam" id="TIGR00384">
    <property type="entry name" value="dhsB"/>
    <property type="match status" value="1"/>
</dbReference>
<dbReference type="OMA" id="DGQYFGP"/>
<dbReference type="SUPFAM" id="SSF46548">
    <property type="entry name" value="alpha-helical ferredoxin"/>
    <property type="match status" value="1"/>
</dbReference>
<comment type="caution">
    <text evidence="18">The sequence shown here is derived from an EMBL/GenBank/DDBJ whole genome shotgun (WGS) entry which is preliminary data.</text>
</comment>
<evidence type="ECO:0000313" key="18">
    <source>
        <dbReference type="EMBL" id="EZG88164.1"/>
    </source>
</evidence>
<organism evidence="18 19">
    <name type="scientific">Gregarina niphandrodes</name>
    <name type="common">Septate eugregarine</name>
    <dbReference type="NCBI Taxonomy" id="110365"/>
    <lineage>
        <taxon>Eukaryota</taxon>
        <taxon>Sar</taxon>
        <taxon>Alveolata</taxon>
        <taxon>Apicomplexa</taxon>
        <taxon>Conoidasida</taxon>
        <taxon>Gregarinasina</taxon>
        <taxon>Eugregarinorida</taxon>
        <taxon>Gregarinidae</taxon>
        <taxon>Gregarina</taxon>
    </lineage>
</organism>
<dbReference type="AlphaFoldDB" id="A0A023BDC3"/>
<evidence type="ECO:0000256" key="9">
    <source>
        <dbReference type="ARBA" id="ARBA00022982"/>
    </source>
</evidence>
<keyword evidence="15" id="KW-0999">Mitochondrion inner membrane</keyword>
<keyword evidence="15" id="KW-0496">Mitochondrion</keyword>
<dbReference type="FunFam" id="1.10.1060.10:FF:000001">
    <property type="entry name" value="Succinate dehydrogenase iron-sulfur subunit SdhB"/>
    <property type="match status" value="1"/>
</dbReference>
<gene>
    <name evidence="18" type="ORF">GNI_005120</name>
</gene>
<dbReference type="InterPro" id="IPR012675">
    <property type="entry name" value="Beta-grasp_dom_sf"/>
</dbReference>
<feature type="domain" description="4Fe-4S ferredoxin-type" evidence="17">
    <location>
        <begin position="165"/>
        <end position="195"/>
    </location>
</feature>
<evidence type="ECO:0000256" key="13">
    <source>
        <dbReference type="ARBA" id="ARBA00023291"/>
    </source>
</evidence>
<evidence type="ECO:0000256" key="14">
    <source>
        <dbReference type="ARBA" id="ARBA00049220"/>
    </source>
</evidence>
<dbReference type="NCBIfam" id="NF004616">
    <property type="entry name" value="PRK05950.1"/>
    <property type="match status" value="1"/>
</dbReference>
<keyword evidence="12 15" id="KW-0411">Iron-sulfur</keyword>
<evidence type="ECO:0000256" key="2">
    <source>
        <dbReference type="ARBA" id="ARBA00004788"/>
    </source>
</evidence>
<proteinExistence type="inferred from homology"/>
<name>A0A023BDC3_GRENI</name>
<evidence type="ECO:0000256" key="11">
    <source>
        <dbReference type="ARBA" id="ARBA00023004"/>
    </source>
</evidence>
<dbReference type="InterPro" id="IPR050573">
    <property type="entry name" value="SDH/FRD_Iron-Sulfur"/>
</dbReference>
<evidence type="ECO:0000313" key="19">
    <source>
        <dbReference type="Proteomes" id="UP000019763"/>
    </source>
</evidence>
<dbReference type="InterPro" id="IPR004489">
    <property type="entry name" value="Succ_DH/fum_Rdtase_Fe-S"/>
</dbReference>
<comment type="cofactor">
    <cofactor evidence="15">
        <name>[2Fe-2S] cluster</name>
        <dbReference type="ChEBI" id="CHEBI:190135"/>
    </cofactor>
    <text evidence="15">Binds 1 [2Fe-2S] cluster.</text>
</comment>
<evidence type="ECO:0000256" key="10">
    <source>
        <dbReference type="ARBA" id="ARBA00023002"/>
    </source>
</evidence>
<dbReference type="InterPro" id="IPR009051">
    <property type="entry name" value="Helical_ferredxn"/>
</dbReference>
<dbReference type="GO" id="GO:0051538">
    <property type="term" value="F:3 iron, 4 sulfur cluster binding"/>
    <property type="evidence" value="ECO:0007669"/>
    <property type="project" value="UniProtKB-KW"/>
</dbReference>
<comment type="function">
    <text evidence="15">Iron-sulfur protein (IP) subunit of succinate dehydrogenase (SDH) that is involved in complex II of the mitochondrial electron transport chain and is responsible for transferring electrons from succinate to ubiquinone (coenzyme Q).</text>
</comment>
<evidence type="ECO:0000256" key="12">
    <source>
        <dbReference type="ARBA" id="ARBA00023014"/>
    </source>
</evidence>
<keyword evidence="13 15" id="KW-0003">3Fe-4S</keyword>
<evidence type="ECO:0000256" key="1">
    <source>
        <dbReference type="ARBA" id="ARBA00004443"/>
    </source>
</evidence>
<comment type="subcellular location">
    <subcellularLocation>
        <location evidence="1 15">Mitochondrion inner membrane</location>
        <topology evidence="1 15">Peripheral membrane protein</topology>
        <orientation evidence="1 15">Matrix side</orientation>
    </subcellularLocation>
</comment>
<keyword evidence="6" id="KW-0816">Tricarboxylic acid cycle</keyword>
<comment type="cofactor">
    <cofactor evidence="15">
        <name>[4Fe-4S] cluster</name>
        <dbReference type="ChEBI" id="CHEBI:49883"/>
    </cofactor>
    <text evidence="15">Binds 1 [4Fe-4S] cluster.</text>
</comment>
<dbReference type="Pfam" id="PF13534">
    <property type="entry name" value="Fer4_17"/>
    <property type="match status" value="1"/>
</dbReference>
<dbReference type="Pfam" id="PF13085">
    <property type="entry name" value="Fer2_3"/>
    <property type="match status" value="1"/>
</dbReference>
<dbReference type="UniPathway" id="UPA00223">
    <property type="reaction ID" value="UER01006"/>
</dbReference>
<dbReference type="GO" id="GO:0022904">
    <property type="term" value="P:respiratory electron transport chain"/>
    <property type="evidence" value="ECO:0007669"/>
    <property type="project" value="TreeGrafter"/>
</dbReference>
<dbReference type="Proteomes" id="UP000019763">
    <property type="component" value="Unassembled WGS sequence"/>
</dbReference>
<dbReference type="InterPro" id="IPR036010">
    <property type="entry name" value="2Fe-2S_ferredoxin-like_sf"/>
</dbReference>
<comment type="catalytic activity">
    <reaction evidence="14">
        <text>a quinone + succinate = fumarate + a quinol</text>
        <dbReference type="Rhea" id="RHEA:40523"/>
        <dbReference type="ChEBI" id="CHEBI:24646"/>
        <dbReference type="ChEBI" id="CHEBI:29806"/>
        <dbReference type="ChEBI" id="CHEBI:30031"/>
        <dbReference type="ChEBI" id="CHEBI:132124"/>
        <dbReference type="EC" id="1.3.5.1"/>
    </reaction>
</comment>
<dbReference type="InterPro" id="IPR017900">
    <property type="entry name" value="4Fe4S_Fe_S_CS"/>
</dbReference>
<dbReference type="PROSITE" id="PS00198">
    <property type="entry name" value="4FE4S_FER_1"/>
    <property type="match status" value="1"/>
</dbReference>
<dbReference type="GO" id="GO:0046872">
    <property type="term" value="F:metal ion binding"/>
    <property type="evidence" value="ECO:0007669"/>
    <property type="project" value="UniProtKB-KW"/>
</dbReference>
<dbReference type="PANTHER" id="PTHR11921:SF29">
    <property type="entry name" value="SUCCINATE DEHYDROGENASE [UBIQUINONE] IRON-SULFUR SUBUNIT, MITOCHONDRIAL"/>
    <property type="match status" value="1"/>
</dbReference>
<protein>
    <recommendedName>
        <fullName evidence="15">Succinate dehydrogenase [ubiquinone] iron-sulfur subunit, mitochondrial</fullName>
        <ecNumber evidence="15">1.3.5.1</ecNumber>
    </recommendedName>
</protein>
<keyword evidence="15" id="KW-0472">Membrane</keyword>
<evidence type="ECO:0000256" key="6">
    <source>
        <dbReference type="ARBA" id="ARBA00022532"/>
    </source>
</evidence>
<reference evidence="18" key="1">
    <citation type="submission" date="2013-12" db="EMBL/GenBank/DDBJ databases">
        <authorList>
            <person name="Omoto C.K."/>
            <person name="Sibley D."/>
            <person name="Venepally P."/>
            <person name="Hadjithomas M."/>
            <person name="Karamycheva S."/>
            <person name="Brunk B."/>
            <person name="Roos D."/>
            <person name="Caler E."/>
            <person name="Lorenzi H."/>
        </authorList>
    </citation>
    <scope>NUCLEOTIDE SEQUENCE</scope>
</reference>
<dbReference type="PROSITE" id="PS00197">
    <property type="entry name" value="2FE2S_FER_1"/>
    <property type="match status" value="1"/>
</dbReference>
<dbReference type="GO" id="GO:0051537">
    <property type="term" value="F:2 iron, 2 sulfur cluster binding"/>
    <property type="evidence" value="ECO:0007669"/>
    <property type="project" value="UniProtKB-KW"/>
</dbReference>
<dbReference type="GO" id="GO:0009055">
    <property type="term" value="F:electron transfer activity"/>
    <property type="evidence" value="ECO:0007669"/>
    <property type="project" value="InterPro"/>
</dbReference>
<dbReference type="GeneID" id="22910450"/>
<evidence type="ECO:0000256" key="8">
    <source>
        <dbReference type="ARBA" id="ARBA00022723"/>
    </source>
</evidence>
<dbReference type="InterPro" id="IPR006058">
    <property type="entry name" value="2Fe2S_fd_BS"/>
</dbReference>
<keyword evidence="10" id="KW-0560">Oxidoreductase</keyword>
<evidence type="ECO:0000256" key="7">
    <source>
        <dbReference type="ARBA" id="ARBA00022714"/>
    </source>
</evidence>
<dbReference type="GO" id="GO:0005743">
    <property type="term" value="C:mitochondrial inner membrane"/>
    <property type="evidence" value="ECO:0007669"/>
    <property type="project" value="UniProtKB-SubCell"/>
</dbReference>
<keyword evidence="9" id="KW-0249">Electron transport</keyword>
<dbReference type="EMBL" id="AFNH02000040">
    <property type="protein sequence ID" value="EZG88164.1"/>
    <property type="molecule type" value="Genomic_DNA"/>
</dbReference>
<evidence type="ECO:0000259" key="16">
    <source>
        <dbReference type="PROSITE" id="PS51085"/>
    </source>
</evidence>
<dbReference type="InterPro" id="IPR025192">
    <property type="entry name" value="Succ_DH/fum_Rdtase_N"/>
</dbReference>
<dbReference type="PANTHER" id="PTHR11921">
    <property type="entry name" value="SUCCINATE DEHYDROGENASE IRON-SULFUR PROTEIN"/>
    <property type="match status" value="1"/>
</dbReference>
<dbReference type="VEuPathDB" id="CryptoDB:GNI_005120"/>
<comment type="similarity">
    <text evidence="3 15">Belongs to the succinate dehydrogenase/fumarate reductase iron-sulfur protein family.</text>
</comment>
<dbReference type="EC" id="1.3.5.1" evidence="15"/>
<dbReference type="GO" id="GO:0006099">
    <property type="term" value="P:tricarboxylic acid cycle"/>
    <property type="evidence" value="ECO:0007669"/>
    <property type="project" value="UniProtKB-UniPathway"/>
</dbReference>
<evidence type="ECO:0000259" key="17">
    <source>
        <dbReference type="PROSITE" id="PS51379"/>
    </source>
</evidence>
<dbReference type="PROSITE" id="PS51379">
    <property type="entry name" value="4FE4S_FER_2"/>
    <property type="match status" value="1"/>
</dbReference>
<dbReference type="GO" id="GO:0051539">
    <property type="term" value="F:4 iron, 4 sulfur cluster binding"/>
    <property type="evidence" value="ECO:0007669"/>
    <property type="project" value="UniProtKB-KW"/>
</dbReference>
<dbReference type="InterPro" id="IPR001041">
    <property type="entry name" value="2Fe-2S_ferredoxin-type"/>
</dbReference>
<keyword evidence="8 15" id="KW-0479">Metal-binding</keyword>
<evidence type="ECO:0000256" key="3">
    <source>
        <dbReference type="ARBA" id="ARBA00009433"/>
    </source>
</evidence>
<evidence type="ECO:0000256" key="5">
    <source>
        <dbReference type="ARBA" id="ARBA00022485"/>
    </source>
</evidence>
<evidence type="ECO:0000256" key="4">
    <source>
        <dbReference type="ARBA" id="ARBA00022448"/>
    </source>
</evidence>
<keyword evidence="19" id="KW-1185">Reference proteome</keyword>
<feature type="domain" description="2Fe-2S ferredoxin-type" evidence="16">
    <location>
        <begin position="31"/>
        <end position="122"/>
    </location>
</feature>
<dbReference type="eggNOG" id="KOG3049">
    <property type="taxonomic scope" value="Eukaryota"/>
</dbReference>